<dbReference type="PANTHER" id="PTHR47966">
    <property type="entry name" value="BETA-SITE APP-CLEAVING ENZYME, ISOFORM A-RELATED"/>
    <property type="match status" value="1"/>
</dbReference>
<gene>
    <name evidence="6" type="ORF">C8F04DRAFT_970125</name>
</gene>
<dbReference type="GO" id="GO:0004190">
    <property type="term" value="F:aspartic-type endopeptidase activity"/>
    <property type="evidence" value="ECO:0007669"/>
    <property type="project" value="UniProtKB-KW"/>
</dbReference>
<reference evidence="6" key="1">
    <citation type="submission" date="2023-03" db="EMBL/GenBank/DDBJ databases">
        <title>Massive genome expansion in bonnet fungi (Mycena s.s.) driven by repeated elements and novel gene families across ecological guilds.</title>
        <authorList>
            <consortium name="Lawrence Berkeley National Laboratory"/>
            <person name="Harder C.B."/>
            <person name="Miyauchi S."/>
            <person name="Viragh M."/>
            <person name="Kuo A."/>
            <person name="Thoen E."/>
            <person name="Andreopoulos B."/>
            <person name="Lu D."/>
            <person name="Skrede I."/>
            <person name="Drula E."/>
            <person name="Henrissat B."/>
            <person name="Morin E."/>
            <person name="Kohler A."/>
            <person name="Barry K."/>
            <person name="LaButti K."/>
            <person name="Morin E."/>
            <person name="Salamov A."/>
            <person name="Lipzen A."/>
            <person name="Mereny Z."/>
            <person name="Hegedus B."/>
            <person name="Baldrian P."/>
            <person name="Stursova M."/>
            <person name="Weitz H."/>
            <person name="Taylor A."/>
            <person name="Grigoriev I.V."/>
            <person name="Nagy L.G."/>
            <person name="Martin F."/>
            <person name="Kauserud H."/>
        </authorList>
    </citation>
    <scope>NUCLEOTIDE SEQUENCE</scope>
    <source>
        <strain evidence="6">CBHHK200</strain>
    </source>
</reference>
<evidence type="ECO:0000256" key="4">
    <source>
        <dbReference type="RuleBase" id="RU000454"/>
    </source>
</evidence>
<evidence type="ECO:0000259" key="5">
    <source>
        <dbReference type="PROSITE" id="PS51767"/>
    </source>
</evidence>
<dbReference type="InterPro" id="IPR001461">
    <property type="entry name" value="Aspartic_peptidase_A1"/>
</dbReference>
<dbReference type="PRINTS" id="PR00792">
    <property type="entry name" value="PEPSIN"/>
</dbReference>
<name>A0AAD6WSA8_9AGAR</name>
<dbReference type="InterPro" id="IPR034164">
    <property type="entry name" value="Pepsin-like_dom"/>
</dbReference>
<dbReference type="PANTHER" id="PTHR47966:SF51">
    <property type="entry name" value="BETA-SITE APP-CLEAVING ENZYME, ISOFORM A-RELATED"/>
    <property type="match status" value="1"/>
</dbReference>
<dbReference type="Pfam" id="PF00026">
    <property type="entry name" value="Asp"/>
    <property type="match status" value="1"/>
</dbReference>
<dbReference type="GO" id="GO:0006508">
    <property type="term" value="P:proteolysis"/>
    <property type="evidence" value="ECO:0007669"/>
    <property type="project" value="UniProtKB-KW"/>
</dbReference>
<accession>A0AAD6WSA8</accession>
<evidence type="ECO:0000256" key="2">
    <source>
        <dbReference type="ARBA" id="ARBA00022750"/>
    </source>
</evidence>
<dbReference type="PROSITE" id="PS00141">
    <property type="entry name" value="ASP_PROTEASE"/>
    <property type="match status" value="2"/>
</dbReference>
<sequence length="371" mass="38475">MASALSLDKRAPIKASVKKISSVTDSKNIVAHDKARLNHYFKKSPVEELATGSAPVTNEVFSYIAETQVGSQTFDLIVDTGSSNTWVGATTKFTAGSTGKSTGDSVSVSYGSGSFSGTEYTDTVSLGGTTATSQSIGVAKSSTGFTGTDGIIGFGPEELTEDTVTGVDEVPTFLQTLVSEGVIDSNILGVSFAPLTGSSDESANGELTLGGVDDSAFTGDLSYTTRVAPYWGVSVSKFAFGSTSLGTTTASGIVDTGTTLFYVPTAVYNKFLTASKGKLDNTSGLVKFTTKPTSNFTFVIGGTTFTLTPAQYLIATAQYANWGISSTSGFYTFIGDGGSDSPNTILGQSFLEFYYSVYDTDNNRVGLAPAA</sequence>
<organism evidence="6 7">
    <name type="scientific">Mycena alexandri</name>
    <dbReference type="NCBI Taxonomy" id="1745969"/>
    <lineage>
        <taxon>Eukaryota</taxon>
        <taxon>Fungi</taxon>
        <taxon>Dikarya</taxon>
        <taxon>Basidiomycota</taxon>
        <taxon>Agaricomycotina</taxon>
        <taxon>Agaricomycetes</taxon>
        <taxon>Agaricomycetidae</taxon>
        <taxon>Agaricales</taxon>
        <taxon>Marasmiineae</taxon>
        <taxon>Mycenaceae</taxon>
        <taxon>Mycena</taxon>
    </lineage>
</organism>
<evidence type="ECO:0000313" key="6">
    <source>
        <dbReference type="EMBL" id="KAJ7023467.1"/>
    </source>
</evidence>
<protein>
    <submittedName>
        <fullName evidence="6">Aspartic peptidase domain-containing protein</fullName>
    </submittedName>
</protein>
<keyword evidence="2 4" id="KW-0064">Aspartyl protease</keyword>
<dbReference type="Gene3D" id="2.40.70.10">
    <property type="entry name" value="Acid Proteases"/>
    <property type="match status" value="2"/>
</dbReference>
<dbReference type="SUPFAM" id="SSF50630">
    <property type="entry name" value="Acid proteases"/>
    <property type="match status" value="1"/>
</dbReference>
<feature type="active site" evidence="3">
    <location>
        <position position="255"/>
    </location>
</feature>
<dbReference type="CDD" id="cd05471">
    <property type="entry name" value="pepsin_like"/>
    <property type="match status" value="1"/>
</dbReference>
<dbReference type="EMBL" id="JARJCM010000188">
    <property type="protein sequence ID" value="KAJ7023467.1"/>
    <property type="molecule type" value="Genomic_DNA"/>
</dbReference>
<dbReference type="InterPro" id="IPR033121">
    <property type="entry name" value="PEPTIDASE_A1"/>
</dbReference>
<comment type="similarity">
    <text evidence="1 4">Belongs to the peptidase A1 family.</text>
</comment>
<dbReference type="InterPro" id="IPR021109">
    <property type="entry name" value="Peptidase_aspartic_dom_sf"/>
</dbReference>
<evidence type="ECO:0000313" key="7">
    <source>
        <dbReference type="Proteomes" id="UP001218188"/>
    </source>
</evidence>
<dbReference type="AlphaFoldDB" id="A0AAD6WSA8"/>
<evidence type="ECO:0000256" key="1">
    <source>
        <dbReference type="ARBA" id="ARBA00007447"/>
    </source>
</evidence>
<keyword evidence="4" id="KW-0378">Hydrolase</keyword>
<feature type="active site" evidence="3">
    <location>
        <position position="79"/>
    </location>
</feature>
<proteinExistence type="inferred from homology"/>
<evidence type="ECO:0000256" key="3">
    <source>
        <dbReference type="PIRSR" id="PIRSR601461-1"/>
    </source>
</evidence>
<keyword evidence="4" id="KW-0645">Protease</keyword>
<keyword evidence="7" id="KW-1185">Reference proteome</keyword>
<dbReference type="InterPro" id="IPR001969">
    <property type="entry name" value="Aspartic_peptidase_AS"/>
</dbReference>
<dbReference type="Proteomes" id="UP001218188">
    <property type="component" value="Unassembled WGS sequence"/>
</dbReference>
<comment type="caution">
    <text evidence="6">The sequence shown here is derived from an EMBL/GenBank/DDBJ whole genome shotgun (WGS) entry which is preliminary data.</text>
</comment>
<dbReference type="PROSITE" id="PS51767">
    <property type="entry name" value="PEPTIDASE_A1"/>
    <property type="match status" value="1"/>
</dbReference>
<feature type="domain" description="Peptidase A1" evidence="5">
    <location>
        <begin position="63"/>
        <end position="368"/>
    </location>
</feature>